<dbReference type="SUPFAM" id="SSF54427">
    <property type="entry name" value="NTF2-like"/>
    <property type="match status" value="1"/>
</dbReference>
<reference evidence="1" key="1">
    <citation type="journal article" date="2021" name="Microb. Physiol.">
        <title>Proteogenomic Insights into the Physiology of Marine, Sulfate-Reducing, Filamentous Desulfonema limicola and Desulfonema magnum.</title>
        <authorList>
            <person name="Schnaars V."/>
            <person name="Wohlbrand L."/>
            <person name="Scheve S."/>
            <person name="Hinrichs C."/>
            <person name="Reinhardt R."/>
            <person name="Rabus R."/>
        </authorList>
    </citation>
    <scope>NUCLEOTIDE SEQUENCE</scope>
    <source>
        <strain evidence="1">5ac10</strain>
    </source>
</reference>
<dbReference type="InterPro" id="IPR032710">
    <property type="entry name" value="NTF2-like_dom_sf"/>
</dbReference>
<evidence type="ECO:0000313" key="2">
    <source>
        <dbReference type="Proteomes" id="UP000663720"/>
    </source>
</evidence>
<accession>A0A975BCE3</accession>
<proteinExistence type="predicted"/>
<gene>
    <name evidence="1" type="ORF">dnl_51460</name>
</gene>
<name>A0A975BCE3_9BACT</name>
<dbReference type="RefSeq" id="WP_207688652.1">
    <property type="nucleotide sequence ID" value="NZ_CP061799.1"/>
</dbReference>
<dbReference type="AlphaFoldDB" id="A0A975BCE3"/>
<sequence length="151" mass="16808">MSIPGAIISAIGNKIKKNEDNIFKSLPKKIHPLFRDFRDAYNSKDINLLNDTISDNYTGNYFNLRSKKAFINTFKNMFKAFPFGVNPKLTIKVHHAVDGDDECVAIVTFKSNIGVAGIPTKSFESGKVTCIAKPEGKYGRWKIASIYNGEG</sequence>
<dbReference type="Gene3D" id="3.10.450.50">
    <property type="match status" value="1"/>
</dbReference>
<dbReference type="KEGG" id="dli:dnl_51460"/>
<protein>
    <submittedName>
        <fullName evidence="1">NTF2-like domain-containing protein</fullName>
    </submittedName>
</protein>
<dbReference type="Proteomes" id="UP000663720">
    <property type="component" value="Chromosome"/>
</dbReference>
<dbReference type="EMBL" id="CP061799">
    <property type="protein sequence ID" value="QTA82763.1"/>
    <property type="molecule type" value="Genomic_DNA"/>
</dbReference>
<evidence type="ECO:0000313" key="1">
    <source>
        <dbReference type="EMBL" id="QTA82763.1"/>
    </source>
</evidence>
<organism evidence="1 2">
    <name type="scientific">Desulfonema limicola</name>
    <dbReference type="NCBI Taxonomy" id="45656"/>
    <lineage>
        <taxon>Bacteria</taxon>
        <taxon>Pseudomonadati</taxon>
        <taxon>Thermodesulfobacteriota</taxon>
        <taxon>Desulfobacteria</taxon>
        <taxon>Desulfobacterales</taxon>
        <taxon>Desulfococcaceae</taxon>
        <taxon>Desulfonema</taxon>
    </lineage>
</organism>
<keyword evidence="2" id="KW-1185">Reference proteome</keyword>